<organism evidence="1 2">
    <name type="scientific">Catharanthus roseus</name>
    <name type="common">Madagascar periwinkle</name>
    <name type="synonym">Vinca rosea</name>
    <dbReference type="NCBI Taxonomy" id="4058"/>
    <lineage>
        <taxon>Eukaryota</taxon>
        <taxon>Viridiplantae</taxon>
        <taxon>Streptophyta</taxon>
        <taxon>Embryophyta</taxon>
        <taxon>Tracheophyta</taxon>
        <taxon>Spermatophyta</taxon>
        <taxon>Magnoliopsida</taxon>
        <taxon>eudicotyledons</taxon>
        <taxon>Gunneridae</taxon>
        <taxon>Pentapetalae</taxon>
        <taxon>asterids</taxon>
        <taxon>lamiids</taxon>
        <taxon>Gentianales</taxon>
        <taxon>Apocynaceae</taxon>
        <taxon>Rauvolfioideae</taxon>
        <taxon>Vinceae</taxon>
        <taxon>Catharanthinae</taxon>
        <taxon>Catharanthus</taxon>
    </lineage>
</organism>
<dbReference type="EMBL" id="CM044708">
    <property type="protein sequence ID" value="KAI5649707.1"/>
    <property type="molecule type" value="Genomic_DNA"/>
</dbReference>
<dbReference type="Proteomes" id="UP001060085">
    <property type="component" value="Linkage Group LG08"/>
</dbReference>
<evidence type="ECO:0000313" key="1">
    <source>
        <dbReference type="EMBL" id="KAI5649707.1"/>
    </source>
</evidence>
<reference evidence="2" key="1">
    <citation type="journal article" date="2023" name="Nat. Plants">
        <title>Single-cell RNA sequencing provides a high-resolution roadmap for understanding the multicellular compartmentation of specialized metabolism.</title>
        <authorList>
            <person name="Sun S."/>
            <person name="Shen X."/>
            <person name="Li Y."/>
            <person name="Li Y."/>
            <person name="Wang S."/>
            <person name="Li R."/>
            <person name="Zhang H."/>
            <person name="Shen G."/>
            <person name="Guo B."/>
            <person name="Wei J."/>
            <person name="Xu J."/>
            <person name="St-Pierre B."/>
            <person name="Chen S."/>
            <person name="Sun C."/>
        </authorList>
    </citation>
    <scope>NUCLEOTIDE SEQUENCE [LARGE SCALE GENOMIC DNA]</scope>
</reference>
<proteinExistence type="predicted"/>
<protein>
    <submittedName>
        <fullName evidence="1">Uncharacterized protein</fullName>
    </submittedName>
</protein>
<gene>
    <name evidence="1" type="ORF">M9H77_35712</name>
</gene>
<accession>A0ACB9ZRY3</accession>
<keyword evidence="2" id="KW-1185">Reference proteome</keyword>
<comment type="caution">
    <text evidence="1">The sequence shown here is derived from an EMBL/GenBank/DDBJ whole genome shotgun (WGS) entry which is preliminary data.</text>
</comment>
<evidence type="ECO:0000313" key="2">
    <source>
        <dbReference type="Proteomes" id="UP001060085"/>
    </source>
</evidence>
<sequence length="387" mass="43321">MTQMLIPSSEQFPIKETVSFPSLLTRLPNQFSTPSIIFFNDKVYWAKTEDWLQRRYTEINPTHEGNEHFRILGYQWRTLHFNDHTRQSTAKVMAGCMESDPASLFFMQQAHCLAVPYVKSMISAGLATISCNHDLRSAILGKKTMNILCIGHGGGSIPLFLASQIQGALVHIVEIDPVVISASVQAMGFPSYPIMTRSGERACPKPDHTNTLLWKGLHERLLLYEMDAEEFVPQSRTTYDLVFIDAYDGEDIFHHKLWDPQSPFLKALGNQLHPDHGTVVVNLHSDEDMTDGSSGFPTLLMGKYVSNVCRAYKDVLLGSSSCGGLAYTVSVPWVCNTSLVVSRGFERVNSRDMVLNSLMSASIEVETILELTFSCLPYIKRGFTLVV</sequence>
<name>A0ACB9ZRY3_CATRO</name>